<sequence>MQAQQHILLVEDDDVDVMTVRRALKDVGAAHPLDQVSDGEDALAFLRDPSKSKPGLILLDLNMPRMNGVEFLAEVKQDPLLKRIPVVILTTSQEESDRLASFNLNVSGYMLKPVDYPQFVRTMQVIRDYWSTSEGAPQ</sequence>
<evidence type="ECO:0000259" key="2">
    <source>
        <dbReference type="PROSITE" id="PS50110"/>
    </source>
</evidence>
<dbReference type="Proteomes" id="UP001209701">
    <property type="component" value="Unassembled WGS sequence"/>
</dbReference>
<dbReference type="EMBL" id="JAJIRN010000005">
    <property type="protein sequence ID" value="MCV2368911.1"/>
    <property type="molecule type" value="Genomic_DNA"/>
</dbReference>
<proteinExistence type="predicted"/>
<protein>
    <submittedName>
        <fullName evidence="3">Response regulator</fullName>
    </submittedName>
</protein>
<dbReference type="PANTHER" id="PTHR44520:SF2">
    <property type="entry name" value="RESPONSE REGULATOR RCP1"/>
    <property type="match status" value="1"/>
</dbReference>
<dbReference type="Gene3D" id="3.40.50.2300">
    <property type="match status" value="1"/>
</dbReference>
<dbReference type="PROSITE" id="PS50110">
    <property type="entry name" value="RESPONSE_REGULATORY"/>
    <property type="match status" value="1"/>
</dbReference>
<dbReference type="CDD" id="cd17557">
    <property type="entry name" value="REC_Rcp-like"/>
    <property type="match status" value="1"/>
</dbReference>
<comment type="caution">
    <text evidence="3">The sequence shown here is derived from an EMBL/GenBank/DDBJ whole genome shotgun (WGS) entry which is preliminary data.</text>
</comment>
<organism evidence="3 4">
    <name type="scientific">Roseateles oligotrophus</name>
    <dbReference type="NCBI Taxonomy" id="1769250"/>
    <lineage>
        <taxon>Bacteria</taxon>
        <taxon>Pseudomonadati</taxon>
        <taxon>Pseudomonadota</taxon>
        <taxon>Betaproteobacteria</taxon>
        <taxon>Burkholderiales</taxon>
        <taxon>Sphaerotilaceae</taxon>
        <taxon>Roseateles</taxon>
    </lineage>
</organism>
<feature type="modified residue" description="4-aspartylphosphate" evidence="1">
    <location>
        <position position="60"/>
    </location>
</feature>
<evidence type="ECO:0000313" key="4">
    <source>
        <dbReference type="Proteomes" id="UP001209701"/>
    </source>
</evidence>
<name>A0ABT2YFX5_9BURK</name>
<accession>A0ABT2YFX5</accession>
<keyword evidence="4" id="KW-1185">Reference proteome</keyword>
<feature type="domain" description="Response regulatory" evidence="2">
    <location>
        <begin position="6"/>
        <end position="127"/>
    </location>
</feature>
<keyword evidence="1" id="KW-0597">Phosphoprotein</keyword>
<dbReference type="RefSeq" id="WP_263571504.1">
    <property type="nucleotide sequence ID" value="NZ_JAJIRN010000005.1"/>
</dbReference>
<dbReference type="SMART" id="SM00448">
    <property type="entry name" value="REC"/>
    <property type="match status" value="1"/>
</dbReference>
<reference evidence="3 4" key="1">
    <citation type="submission" date="2021-11" db="EMBL/GenBank/DDBJ databases">
        <authorList>
            <person name="Liang Q."/>
            <person name="Mou H."/>
            <person name="Liu Z."/>
        </authorList>
    </citation>
    <scope>NUCLEOTIDE SEQUENCE [LARGE SCALE GENOMIC DNA]</scope>
    <source>
        <strain evidence="3 4">CHU3</strain>
    </source>
</reference>
<dbReference type="SUPFAM" id="SSF52172">
    <property type="entry name" value="CheY-like"/>
    <property type="match status" value="1"/>
</dbReference>
<dbReference type="InterPro" id="IPR001789">
    <property type="entry name" value="Sig_transdc_resp-reg_receiver"/>
</dbReference>
<dbReference type="PANTHER" id="PTHR44520">
    <property type="entry name" value="RESPONSE REGULATOR RCP1-RELATED"/>
    <property type="match status" value="1"/>
</dbReference>
<dbReference type="InterPro" id="IPR011006">
    <property type="entry name" value="CheY-like_superfamily"/>
</dbReference>
<gene>
    <name evidence="3" type="ORF">LNV07_12550</name>
</gene>
<dbReference type="Pfam" id="PF00072">
    <property type="entry name" value="Response_reg"/>
    <property type="match status" value="1"/>
</dbReference>
<evidence type="ECO:0000256" key="1">
    <source>
        <dbReference type="PROSITE-ProRule" id="PRU00169"/>
    </source>
</evidence>
<evidence type="ECO:0000313" key="3">
    <source>
        <dbReference type="EMBL" id="MCV2368911.1"/>
    </source>
</evidence>
<dbReference type="InterPro" id="IPR052893">
    <property type="entry name" value="TCS_response_regulator"/>
</dbReference>